<dbReference type="EMBL" id="LWBO01000021">
    <property type="protein sequence ID" value="OQP45219.1"/>
    <property type="molecule type" value="Genomic_DNA"/>
</dbReference>
<reference evidence="3 4" key="1">
    <citation type="submission" date="2016-04" db="EMBL/GenBank/DDBJ databases">
        <authorList>
            <person name="Chen L."/>
            <person name="Zhuang W."/>
            <person name="Wang G."/>
        </authorList>
    </citation>
    <scope>NUCLEOTIDE SEQUENCE [LARGE SCALE GENOMIC DNA]</scope>
    <source>
        <strain evidence="4">GR20</strain>
    </source>
</reference>
<dbReference type="PROSITE" id="PS51257">
    <property type="entry name" value="PROKAR_LIPOPROTEIN"/>
    <property type="match status" value="1"/>
</dbReference>
<feature type="compositionally biased region" description="Polar residues" evidence="1">
    <location>
        <begin position="29"/>
        <end position="38"/>
    </location>
</feature>
<sequence length="307" mass="33098">MKSRLCTCLLLFSFALFLAFAACSKANRSGTDAETNTDPLVDSPLSGSTTPTLPTNPNLCPNAPSYGDSIIYLQPVNGQYTVNPVNNTGITGTYLSWPEGLSINKNTGVINVSKSETGVRYLVGFVKDGTKDTCISQLILGGITYMDSIYVMEKNDTLAKPVFNANPNAAPACDPSDDTDYPGNNGNGNNKCSFDDDAPGSKANDQKLRVRTLNGYINLKKSLNDGLFGPNVKNGDSKTIKILYALNDNSKKAQQQISVKVIYYDKVSSIPFSLSNEVATKRLTMMDYHIVNGKPRPPLLIIAGLAK</sequence>
<protein>
    <recommendedName>
        <fullName evidence="5">Lipoprotein</fullName>
    </recommendedName>
</protein>
<dbReference type="RefSeq" id="WP_014219278.1">
    <property type="nucleotide sequence ID" value="NZ_LWBO01000021.1"/>
</dbReference>
<evidence type="ECO:0008006" key="5">
    <source>
        <dbReference type="Google" id="ProtNLM"/>
    </source>
</evidence>
<keyword evidence="2" id="KW-0732">Signal</keyword>
<evidence type="ECO:0000256" key="1">
    <source>
        <dbReference type="SAM" id="MobiDB-lite"/>
    </source>
</evidence>
<feature type="compositionally biased region" description="Polar residues" evidence="1">
    <location>
        <begin position="182"/>
        <end position="192"/>
    </location>
</feature>
<dbReference type="Proteomes" id="UP000192277">
    <property type="component" value="Unassembled WGS sequence"/>
</dbReference>
<evidence type="ECO:0000313" key="4">
    <source>
        <dbReference type="Proteomes" id="UP000192277"/>
    </source>
</evidence>
<feature type="chain" id="PRO_5045303759" description="Lipoprotein" evidence="2">
    <location>
        <begin position="22"/>
        <end position="307"/>
    </location>
</feature>
<organism evidence="3 4">
    <name type="scientific">Niastella koreensis</name>
    <dbReference type="NCBI Taxonomy" id="354356"/>
    <lineage>
        <taxon>Bacteria</taxon>
        <taxon>Pseudomonadati</taxon>
        <taxon>Bacteroidota</taxon>
        <taxon>Chitinophagia</taxon>
        <taxon>Chitinophagales</taxon>
        <taxon>Chitinophagaceae</taxon>
        <taxon>Niastella</taxon>
    </lineage>
</organism>
<comment type="caution">
    <text evidence="3">The sequence shown here is derived from an EMBL/GenBank/DDBJ whole genome shotgun (WGS) entry which is preliminary data.</text>
</comment>
<evidence type="ECO:0000313" key="3">
    <source>
        <dbReference type="EMBL" id="OQP45219.1"/>
    </source>
</evidence>
<name>A0ABX3NUS3_9BACT</name>
<accession>A0ABX3NUS3</accession>
<keyword evidence="4" id="KW-1185">Reference proteome</keyword>
<gene>
    <name evidence="3" type="ORF">A4D02_34175</name>
</gene>
<feature type="region of interest" description="Disordered" evidence="1">
    <location>
        <begin position="29"/>
        <end position="57"/>
    </location>
</feature>
<feature type="signal peptide" evidence="2">
    <location>
        <begin position="1"/>
        <end position="21"/>
    </location>
</feature>
<feature type="region of interest" description="Disordered" evidence="1">
    <location>
        <begin position="170"/>
        <end position="205"/>
    </location>
</feature>
<feature type="compositionally biased region" description="Low complexity" evidence="1">
    <location>
        <begin position="43"/>
        <end position="57"/>
    </location>
</feature>
<proteinExistence type="predicted"/>
<evidence type="ECO:0000256" key="2">
    <source>
        <dbReference type="SAM" id="SignalP"/>
    </source>
</evidence>